<dbReference type="CDD" id="cd07731">
    <property type="entry name" value="ComA-like_MBL-fold"/>
    <property type="match status" value="1"/>
</dbReference>
<dbReference type="PANTHER" id="PTHR30619:SF7">
    <property type="entry name" value="BETA-LACTAMASE DOMAIN PROTEIN"/>
    <property type="match status" value="1"/>
</dbReference>
<keyword evidence="1" id="KW-0010">Activator</keyword>
<evidence type="ECO:0000256" key="2">
    <source>
        <dbReference type="SAM" id="Phobius"/>
    </source>
</evidence>
<keyword evidence="2" id="KW-1133">Transmembrane helix</keyword>
<dbReference type="GO" id="GO:0008270">
    <property type="term" value="F:zinc ion binding"/>
    <property type="evidence" value="ECO:0007669"/>
    <property type="project" value="InterPro"/>
</dbReference>
<evidence type="ECO:0000256" key="1">
    <source>
        <dbReference type="ARBA" id="ARBA00023159"/>
    </source>
</evidence>
<feature type="transmembrane region" description="Helical" evidence="2">
    <location>
        <begin position="20"/>
        <end position="39"/>
    </location>
</feature>
<proteinExistence type="predicted"/>
<evidence type="ECO:0000313" key="5">
    <source>
        <dbReference type="Proteomes" id="UP000644115"/>
    </source>
</evidence>
<feature type="domain" description="Metallo-beta-lactamase" evidence="3">
    <location>
        <begin position="62"/>
        <end position="253"/>
    </location>
</feature>
<comment type="caution">
    <text evidence="4">The sequence shown here is derived from an EMBL/GenBank/DDBJ whole genome shotgun (WGS) entry which is preliminary data.</text>
</comment>
<dbReference type="Pfam" id="PF02805">
    <property type="entry name" value="Ada_Zn_binding"/>
    <property type="match status" value="1"/>
</dbReference>
<dbReference type="GO" id="GO:0008168">
    <property type="term" value="F:methyltransferase activity"/>
    <property type="evidence" value="ECO:0007669"/>
    <property type="project" value="InterPro"/>
</dbReference>
<dbReference type="InterPro" id="IPR035681">
    <property type="entry name" value="ComA-like_MBL"/>
</dbReference>
<evidence type="ECO:0000313" key="4">
    <source>
        <dbReference type="EMBL" id="MBC5999042.1"/>
    </source>
</evidence>
<dbReference type="PROSITE" id="PS51257">
    <property type="entry name" value="PROKAR_LIPOPROTEIN"/>
    <property type="match status" value="1"/>
</dbReference>
<protein>
    <submittedName>
        <fullName evidence="4">MBL fold metallo-hydrolase</fullName>
    </submittedName>
</protein>
<dbReference type="PANTHER" id="PTHR30619">
    <property type="entry name" value="DNA INTERNALIZATION/COMPETENCE PROTEIN COMEC/REC2"/>
    <property type="match status" value="1"/>
</dbReference>
<dbReference type="GO" id="GO:0006281">
    <property type="term" value="P:DNA repair"/>
    <property type="evidence" value="ECO:0007669"/>
    <property type="project" value="InterPro"/>
</dbReference>
<keyword evidence="2" id="KW-0812">Transmembrane</keyword>
<gene>
    <name evidence="4" type="ORF">H8876_03380</name>
</gene>
<dbReference type="Gene3D" id="3.60.15.10">
    <property type="entry name" value="Ribonuclease Z/Hydroxyacylglutathione hydrolase-like"/>
    <property type="match status" value="1"/>
</dbReference>
<accession>A0A923NE93</accession>
<dbReference type="InterPro" id="IPR035451">
    <property type="entry name" value="Ada-like_dom_sf"/>
</dbReference>
<dbReference type="InterPro" id="IPR004026">
    <property type="entry name" value="Ada_DNA_repair_Zn-bd"/>
</dbReference>
<dbReference type="Gene3D" id="3.40.10.10">
    <property type="entry name" value="DNA Methylphosphotriester Repair Domain"/>
    <property type="match status" value="1"/>
</dbReference>
<dbReference type="RefSeq" id="WP_249286524.1">
    <property type="nucleotide sequence ID" value="NZ_JACRWC010000048.1"/>
</dbReference>
<dbReference type="EMBL" id="JACRWC010000048">
    <property type="protein sequence ID" value="MBC5999042.1"/>
    <property type="molecule type" value="Genomic_DNA"/>
</dbReference>
<dbReference type="SUPFAM" id="SSF56281">
    <property type="entry name" value="Metallo-hydrolase/oxidoreductase"/>
    <property type="match status" value="1"/>
</dbReference>
<dbReference type="Proteomes" id="UP000644115">
    <property type="component" value="Unassembled WGS sequence"/>
</dbReference>
<sequence>MMKQNTQKQSGRSSCWRGILFLAIMLTAAVFFYGCSLGGGQSDQASLQSEEDLTAYFLDVGQADSTLLVSQGEAVLIDAGNRDDAEFILGYIKNLGIDHLKYVIFTHPHEDHIGSGRNVLQQFGADTVYMLDGYDSGIAGSLKQSIDQLGIQTKAPTPGDTAAFGECEIQFLGPYEKYNDTNDNSICLKVKHGETSMLFTGDAGSSPEKKMIAMGEDLEADLLQAGHHGSSTSNSYYFLREANPEYVVISCGKGNMYGHPHEEALSRFRDLGAEVFRTDEQGTIIAVDDGMQITFNCEGKKSDRTHVKDYEDASYIGNINSKKYHLPSCSGLPNEENRVYFTTIDAAEKAGYSPCGNCHPDQ</sequence>
<dbReference type="SUPFAM" id="SSF57884">
    <property type="entry name" value="Ada DNA repair protein, N-terminal domain (N-Ada 10)"/>
    <property type="match status" value="1"/>
</dbReference>
<dbReference type="InterPro" id="IPR001279">
    <property type="entry name" value="Metallo-B-lactamas"/>
</dbReference>
<dbReference type="Pfam" id="PF00753">
    <property type="entry name" value="Lactamase_B"/>
    <property type="match status" value="1"/>
</dbReference>
<evidence type="ECO:0000259" key="3">
    <source>
        <dbReference type="SMART" id="SM00849"/>
    </source>
</evidence>
<dbReference type="InterPro" id="IPR052159">
    <property type="entry name" value="Competence_DNA_uptake"/>
</dbReference>
<dbReference type="InterPro" id="IPR036866">
    <property type="entry name" value="RibonucZ/Hydroxyglut_hydro"/>
</dbReference>
<dbReference type="GO" id="GO:0003677">
    <property type="term" value="F:DNA binding"/>
    <property type="evidence" value="ECO:0007669"/>
    <property type="project" value="InterPro"/>
</dbReference>
<dbReference type="GO" id="GO:0006355">
    <property type="term" value="P:regulation of DNA-templated transcription"/>
    <property type="evidence" value="ECO:0007669"/>
    <property type="project" value="InterPro"/>
</dbReference>
<reference evidence="4" key="1">
    <citation type="submission" date="2020-08" db="EMBL/GenBank/DDBJ databases">
        <authorList>
            <person name="Liu C."/>
            <person name="Sun Q."/>
        </authorList>
    </citation>
    <scope>NUCLEOTIDE SEQUENCE</scope>
    <source>
        <strain evidence="4">BX16</strain>
    </source>
</reference>
<dbReference type="SMART" id="SM00849">
    <property type="entry name" value="Lactamase_B"/>
    <property type="match status" value="1"/>
</dbReference>
<dbReference type="AlphaFoldDB" id="A0A923NE93"/>
<organism evidence="4 5">
    <name type="scientific">Lentihominibacter faecis</name>
    <dbReference type="NCBI Taxonomy" id="2764712"/>
    <lineage>
        <taxon>Bacteria</taxon>
        <taxon>Bacillati</taxon>
        <taxon>Bacillota</taxon>
        <taxon>Clostridia</taxon>
        <taxon>Peptostreptococcales</taxon>
        <taxon>Anaerovoracaceae</taxon>
        <taxon>Lentihominibacter</taxon>
    </lineage>
</organism>
<keyword evidence="2" id="KW-0472">Membrane</keyword>
<keyword evidence="5" id="KW-1185">Reference proteome</keyword>
<name>A0A923NE93_9FIRM</name>